<dbReference type="AlphaFoldDB" id="A0AAJ7ND43"/>
<proteinExistence type="predicted"/>
<dbReference type="GeneID" id="108630519"/>
<accession>A0AAJ7ND43</accession>
<gene>
    <name evidence="2" type="primary">LOC108630519</name>
</gene>
<name>A0AAJ7ND43_9HYME</name>
<protein>
    <submittedName>
        <fullName evidence="2">Rho GTPase-activating protein gacZ-like</fullName>
    </submittedName>
</protein>
<keyword evidence="1" id="KW-1185">Reference proteome</keyword>
<sequence length="688" mass="78172">MNSKDISKLSYKELQALALQYRVPGNIKKKLLVKVIQAAKVGNGNEVSRLLQDFKQNRKRKVRKVKIKKLGLTSTPLHNSDSVMTDDYYCSQQQPPCQWVGAEEEIANKDDDSRITQYEEFKQFLLKRMQRDNFHSYDANNNDTNNSTILYVRTPSVSSEQKDALETCSHPRCHVIAVNDTESFVYQSNENVEYQTLGDTNNNVQGPILLKKMLQAPVGANLGEIASPVFGNYKFWTMEHDQASNNILDDSDTLSAVSDNGDNEENLENNAEYYGFLNSVKGEYFLNEPTFAKNTALEKIGQFSNVLTNENANQCKYYATNNDINQEYETWTVANVMATTDNNGATSDFQPKMFQNVYCDNVGPDTLHNPVSDDHLSCQYKVAEVTDSYNANQNILTLHPSEENQYYERNLIPNVLPDCQSTYYVPDTETNVEYVPETQSNVNANQNPVVPQTFANYNQYNSDLSYEYSYSQSNLKNIPLSGNPEQFDQNCNAVQIEHNNQRNMPNVSEKAQVNGVLDPFWPNKHPRSPYLENMLNLISNKRIDLSKVDQTSCVYCYVAPIVTHTSVSSNSTCSQKEKFVAEYRQHSFSPNWLLYNDTSYGLRMANLQAKIQEESRIIDAQMSTNNSDLRESAEGSTSMSEVWTHNYEDKDVNMGEDLNTTVTDCLFSVINTDPLVSHATNFSKNQAE</sequence>
<organism evidence="1 2">
    <name type="scientific">Ceratina calcarata</name>
    <dbReference type="NCBI Taxonomy" id="156304"/>
    <lineage>
        <taxon>Eukaryota</taxon>
        <taxon>Metazoa</taxon>
        <taxon>Ecdysozoa</taxon>
        <taxon>Arthropoda</taxon>
        <taxon>Hexapoda</taxon>
        <taxon>Insecta</taxon>
        <taxon>Pterygota</taxon>
        <taxon>Neoptera</taxon>
        <taxon>Endopterygota</taxon>
        <taxon>Hymenoptera</taxon>
        <taxon>Apocrita</taxon>
        <taxon>Aculeata</taxon>
        <taxon>Apoidea</taxon>
        <taxon>Anthophila</taxon>
        <taxon>Apidae</taxon>
        <taxon>Ceratina</taxon>
        <taxon>Zadontomerus</taxon>
    </lineage>
</organism>
<reference evidence="2" key="1">
    <citation type="submission" date="2025-08" db="UniProtKB">
        <authorList>
            <consortium name="RefSeq"/>
        </authorList>
    </citation>
    <scope>IDENTIFICATION</scope>
    <source>
        <tissue evidence="2">Whole body</tissue>
    </source>
</reference>
<evidence type="ECO:0000313" key="1">
    <source>
        <dbReference type="Proteomes" id="UP000694925"/>
    </source>
</evidence>
<evidence type="ECO:0000313" key="2">
    <source>
        <dbReference type="RefSeq" id="XP_017889345.1"/>
    </source>
</evidence>
<dbReference type="Proteomes" id="UP000694925">
    <property type="component" value="Unplaced"/>
</dbReference>
<dbReference type="KEGG" id="ccal:108630519"/>
<dbReference type="RefSeq" id="XP_017889345.1">
    <property type="nucleotide sequence ID" value="XM_018033856.2"/>
</dbReference>